<protein>
    <submittedName>
        <fullName evidence="2">FMN phosphatase YigB (HAD superfamily)</fullName>
    </submittedName>
</protein>
<dbReference type="PANTHER" id="PTHR46649">
    <property type="match status" value="1"/>
</dbReference>
<keyword evidence="4" id="KW-1185">Reference proteome</keyword>
<evidence type="ECO:0000313" key="4">
    <source>
        <dbReference type="Proteomes" id="UP000618382"/>
    </source>
</evidence>
<evidence type="ECO:0000313" key="1">
    <source>
        <dbReference type="EMBL" id="GIG31085.1"/>
    </source>
</evidence>
<sequence>MPPPRVARAFDGVLLDWRGTLVVAPTWPWLVRTALARLGRDDDPAAVEVVLVRLRAADAARVESSAIDTDAGEHRAAYADWFRAAGIDDDLASAMYACESTPALNPFADDVGHLLGTLDAAEVRIGVLSDIHVDLRPTFAAHRLPDGRTWADVVAAWSLSFETGVAKPDPAAFEHALHLLGLPASRVLMVGDRGAWDGAAVDVGMTALILPPLRSPDDRRLHRVLDVALPGWSQASLADAGNA</sequence>
<reference evidence="2 3" key="1">
    <citation type="submission" date="2020-07" db="EMBL/GenBank/DDBJ databases">
        <title>Sequencing the genomes of 1000 actinobacteria strains.</title>
        <authorList>
            <person name="Klenk H.-P."/>
        </authorList>
    </citation>
    <scope>NUCLEOTIDE SEQUENCE [LARGE SCALE GENOMIC DNA]</scope>
    <source>
        <strain evidence="2 3">DSM 24482</strain>
    </source>
</reference>
<dbReference type="AlphaFoldDB" id="A0A7Y9JWP9"/>
<reference evidence="1 4" key="2">
    <citation type="submission" date="2021-01" db="EMBL/GenBank/DDBJ databases">
        <title>Whole genome shotgun sequence of Cellulomonas oligotrophica NBRC 109435.</title>
        <authorList>
            <person name="Komaki H."/>
            <person name="Tamura T."/>
        </authorList>
    </citation>
    <scope>NUCLEOTIDE SEQUENCE [LARGE SCALE GENOMIC DNA]</scope>
    <source>
        <strain evidence="1 4">NBRC 109435</strain>
    </source>
</reference>
<dbReference type="Pfam" id="PF00702">
    <property type="entry name" value="Hydrolase"/>
    <property type="match status" value="1"/>
</dbReference>
<dbReference type="Gene3D" id="3.40.50.1000">
    <property type="entry name" value="HAD superfamily/HAD-like"/>
    <property type="match status" value="1"/>
</dbReference>
<organism evidence="2 3">
    <name type="scientific">Cellulomonas oligotrophica</name>
    <dbReference type="NCBI Taxonomy" id="931536"/>
    <lineage>
        <taxon>Bacteria</taxon>
        <taxon>Bacillati</taxon>
        <taxon>Actinomycetota</taxon>
        <taxon>Actinomycetes</taxon>
        <taxon>Micrococcales</taxon>
        <taxon>Cellulomonadaceae</taxon>
        <taxon>Cellulomonas</taxon>
    </lineage>
</organism>
<dbReference type="Proteomes" id="UP000577956">
    <property type="component" value="Unassembled WGS sequence"/>
</dbReference>
<comment type="caution">
    <text evidence="2">The sequence shown here is derived from an EMBL/GenBank/DDBJ whole genome shotgun (WGS) entry which is preliminary data.</text>
</comment>
<dbReference type="InterPro" id="IPR036412">
    <property type="entry name" value="HAD-like_sf"/>
</dbReference>
<dbReference type="SUPFAM" id="SSF56784">
    <property type="entry name" value="HAD-like"/>
    <property type="match status" value="1"/>
</dbReference>
<evidence type="ECO:0000313" key="3">
    <source>
        <dbReference type="Proteomes" id="UP000577956"/>
    </source>
</evidence>
<dbReference type="InterPro" id="IPR023214">
    <property type="entry name" value="HAD_sf"/>
</dbReference>
<evidence type="ECO:0000313" key="2">
    <source>
        <dbReference type="EMBL" id="NYD85908.1"/>
    </source>
</evidence>
<dbReference type="EMBL" id="JACCBK010000001">
    <property type="protein sequence ID" value="NYD85908.1"/>
    <property type="molecule type" value="Genomic_DNA"/>
</dbReference>
<gene>
    <name evidence="2" type="ORF">BKA21_001457</name>
    <name evidence="1" type="ORF">Col01nite_02440</name>
</gene>
<dbReference type="EMBL" id="BONN01000001">
    <property type="protein sequence ID" value="GIG31085.1"/>
    <property type="molecule type" value="Genomic_DNA"/>
</dbReference>
<accession>A0A7Y9JWP9</accession>
<dbReference type="Proteomes" id="UP000618382">
    <property type="component" value="Unassembled WGS sequence"/>
</dbReference>
<proteinExistence type="predicted"/>
<dbReference type="PANTHER" id="PTHR46649:SF4">
    <property type="entry name" value="HALOACID DEHALOGENASE-LIKE HYDROLASE (HAD) SUPERFAMILY PROTEIN"/>
    <property type="match status" value="1"/>
</dbReference>
<name>A0A7Y9JWP9_9CELL</name>
<dbReference type="RefSeq" id="WP_140457632.1">
    <property type="nucleotide sequence ID" value="NZ_BAABFI010000002.1"/>
</dbReference>